<keyword evidence="8 13" id="KW-0560">Oxidoreductase</keyword>
<organism evidence="13 14">
    <name type="scientific">Gluconobacter oxydans DSM 3504</name>
    <dbReference type="NCBI Taxonomy" id="1288313"/>
    <lineage>
        <taxon>Bacteria</taxon>
        <taxon>Pseudomonadati</taxon>
        <taxon>Pseudomonadota</taxon>
        <taxon>Alphaproteobacteria</taxon>
        <taxon>Acetobacterales</taxon>
        <taxon>Acetobacteraceae</taxon>
        <taxon>Gluconobacter</taxon>
    </lineage>
</organism>
<dbReference type="Proteomes" id="UP000031656">
    <property type="component" value="Chromosome"/>
</dbReference>
<dbReference type="KEGG" id="goy:GLS_c23420"/>
<evidence type="ECO:0000256" key="1">
    <source>
        <dbReference type="ARBA" id="ARBA00001931"/>
    </source>
</evidence>
<dbReference type="EC" id="1.1.5.2" evidence="13"/>
<dbReference type="InterPro" id="IPR001479">
    <property type="entry name" value="Quinoprotein_DH_CS"/>
</dbReference>
<evidence type="ECO:0000256" key="6">
    <source>
        <dbReference type="ARBA" id="ARBA00022891"/>
    </source>
</evidence>
<evidence type="ECO:0000256" key="11">
    <source>
        <dbReference type="SAM" id="Phobius"/>
    </source>
</evidence>
<evidence type="ECO:0000313" key="13">
    <source>
        <dbReference type="EMBL" id="AHK72212.1"/>
    </source>
</evidence>
<evidence type="ECO:0000256" key="4">
    <source>
        <dbReference type="ARBA" id="ARBA00022475"/>
    </source>
</evidence>
<evidence type="ECO:0000256" key="2">
    <source>
        <dbReference type="ARBA" id="ARBA00004651"/>
    </source>
</evidence>
<feature type="transmembrane region" description="Helical" evidence="11">
    <location>
        <begin position="119"/>
        <end position="138"/>
    </location>
</feature>
<dbReference type="PROSITE" id="PS00363">
    <property type="entry name" value="BACTERIAL_PQQ_1"/>
    <property type="match status" value="1"/>
</dbReference>
<dbReference type="InterPro" id="IPR002372">
    <property type="entry name" value="PQQ_rpt_dom"/>
</dbReference>
<feature type="transmembrane region" description="Helical" evidence="11">
    <location>
        <begin position="61"/>
        <end position="79"/>
    </location>
</feature>
<feature type="transmembrane region" description="Helical" evidence="11">
    <location>
        <begin position="39"/>
        <end position="56"/>
    </location>
</feature>
<evidence type="ECO:0000313" key="14">
    <source>
        <dbReference type="Proteomes" id="UP000031656"/>
    </source>
</evidence>
<evidence type="ECO:0000256" key="7">
    <source>
        <dbReference type="ARBA" id="ARBA00022989"/>
    </source>
</evidence>
<comment type="subcellular location">
    <subcellularLocation>
        <location evidence="2">Cell membrane</location>
        <topology evidence="2">Multi-pass membrane protein</topology>
    </subcellularLocation>
</comment>
<reference evidence="13 14" key="1">
    <citation type="journal article" date="2015" name="Appl. Microbiol. Biotechnol.">
        <title>The consequence of an additional NADH dehydrogenase paralog on the growth of Gluconobacter oxydans DSM3504.</title>
        <authorList>
            <person name="Kostner D."/>
            <person name="Luchterhand B."/>
            <person name="Junker A."/>
            <person name="Volland S."/>
            <person name="Daniel R."/>
            <person name="Buchs J."/>
            <person name="Liebl W."/>
            <person name="Ehrenreich A."/>
        </authorList>
    </citation>
    <scope>NUCLEOTIDE SEQUENCE [LARGE SCALE GENOMIC DNA]</scope>
    <source>
        <strain evidence="13">DSM 3504</strain>
    </source>
</reference>
<dbReference type="GO" id="GO:0030288">
    <property type="term" value="C:outer membrane-bounded periplasmic space"/>
    <property type="evidence" value="ECO:0007669"/>
    <property type="project" value="InterPro"/>
</dbReference>
<evidence type="ECO:0000256" key="9">
    <source>
        <dbReference type="ARBA" id="ARBA00023136"/>
    </source>
</evidence>
<feature type="domain" description="Pyrrolo-quinoline quinone repeat" evidence="12">
    <location>
        <begin position="166"/>
        <end position="774"/>
    </location>
</feature>
<dbReference type="CDD" id="cd10280">
    <property type="entry name" value="PQQ_mGDH"/>
    <property type="match status" value="1"/>
</dbReference>
<dbReference type="GeneID" id="56906566"/>
<evidence type="ECO:0000259" key="12">
    <source>
        <dbReference type="Pfam" id="PF01011"/>
    </source>
</evidence>
<dbReference type="InterPro" id="IPR018391">
    <property type="entry name" value="PQQ_b-propeller_rpt"/>
</dbReference>
<sequence length="806" mass="87237">MSNDIHIGSRPWAISGLIFIVSLTLIIGGIELIALGGTFYYLIAGFALAASAALAWTRRSLALWVVAVTIFGTLVWSLAEVHLTFWELEPRLVAFIVLGLLVLLPWFRGRLFPVSRAATLTVGGVTAVTFLTLIVAALQPNGISGAAHLASGSDGGSDTSVPDQDWQYYGRTQGQDRFSPLKQINAGNVKNLKLAWSMHTGDTMRAGEDQGGTDGGHEFNFENTPIKVNDTLYVCTGHSWVEAIDAATGKIKWKYDPKANTGPDVYLACRGVAYYKAAEGASAECPERIIAPVLDARMMALNARTGKPCEDFGEHGFISLTQYLGHVPDGFHFVTSPPMIISDRVITGGWIFDNQATFEPSGAVRAFDPITGKIVWAWDVGHNPQTWTPGPNDELTRDTPNAWGVYTADPKLGLVYLPTGNAPPDYFGGHRRPFDDKFSSSIIALDAKTGELRWHFQTVHHDVWDMDVPVGPSLIDLPGPDGSTIPALVQTTKRGEFFMLNRETGEPVAEVAEKKTPQGAVPGDWTTPTQPYSVGLPSVSPKDLTEKHLWGATPIDQMMCRIQFRKAAYQGQFTPPQLKETIVYPAFDGVVDWNGASVDPVNKLVISTANYIPFMLRMAPRDAVEKAGFVPPWDGSGNEPHVKGGVYGPQYGTPYVGYVHPWLNPLMVPCDAPPWGTLTAIDLVSRKIVWQHPIGTTRDTGPFGTHNNLPLPTGMFNIGGTMVTGGGLVFLGATADDYLRAVDESTGKVVWRARLPAGGQANPMSYMINGKQYIVIAAGGHAGMGTRTGDYILAYALDDGQTAQAN</sequence>
<comment type="similarity">
    <text evidence="3">Belongs to the bacterial PQQ dehydrogenase family.</text>
</comment>
<proteinExistence type="inferred from homology"/>
<dbReference type="InterPro" id="IPR017511">
    <property type="entry name" value="PQQ_mDH"/>
</dbReference>
<dbReference type="EMBL" id="CP004373">
    <property type="protein sequence ID" value="AHK72212.1"/>
    <property type="molecule type" value="Genomic_DNA"/>
</dbReference>
<dbReference type="Gene3D" id="2.140.10.10">
    <property type="entry name" value="Quinoprotein alcohol dehydrogenase-like superfamily"/>
    <property type="match status" value="1"/>
</dbReference>
<evidence type="ECO:0000256" key="5">
    <source>
        <dbReference type="ARBA" id="ARBA00022692"/>
    </source>
</evidence>
<dbReference type="HOGENOM" id="CLU_018478_1_0_5"/>
<dbReference type="SMART" id="SM00564">
    <property type="entry name" value="PQQ"/>
    <property type="match status" value="4"/>
</dbReference>
<accession>A0A067Z7F3</accession>
<keyword evidence="5 11" id="KW-0812">Transmembrane</keyword>
<feature type="transmembrane region" description="Helical" evidence="11">
    <location>
        <begin position="91"/>
        <end position="107"/>
    </location>
</feature>
<dbReference type="AlphaFoldDB" id="A0A067Z7F3"/>
<gene>
    <name evidence="13" type="primary">gcd2</name>
    <name evidence="13" type="ORF">GLS_c23420</name>
</gene>
<protein>
    <submittedName>
        <fullName evidence="13">Quinoprotein glucose dehydrogenase Gcd</fullName>
        <ecNumber evidence="13">1.1.5.2</ecNumber>
    </submittedName>
</protein>
<dbReference type="Pfam" id="PF01011">
    <property type="entry name" value="PQQ"/>
    <property type="match status" value="1"/>
</dbReference>
<keyword evidence="6" id="KW-0634">PQQ</keyword>
<feature type="transmembrane region" description="Helical" evidence="11">
    <location>
        <begin position="12"/>
        <end position="33"/>
    </location>
</feature>
<dbReference type="InterPro" id="IPR011047">
    <property type="entry name" value="Quinoprotein_ADH-like_sf"/>
</dbReference>
<feature type="region of interest" description="Disordered" evidence="10">
    <location>
        <begin position="514"/>
        <end position="538"/>
    </location>
</feature>
<comment type="cofactor">
    <cofactor evidence="1">
        <name>pyrroloquinoline quinone</name>
        <dbReference type="ChEBI" id="CHEBI:58442"/>
    </cofactor>
</comment>
<keyword evidence="4" id="KW-1003">Cell membrane</keyword>
<evidence type="ECO:0000256" key="8">
    <source>
        <dbReference type="ARBA" id="ARBA00023002"/>
    </source>
</evidence>
<dbReference type="SMR" id="A0A067Z7F3"/>
<keyword evidence="9 11" id="KW-0472">Membrane</keyword>
<name>A0A067Z7F3_GLUOY</name>
<keyword evidence="7 11" id="KW-1133">Transmembrane helix</keyword>
<dbReference type="NCBIfam" id="TIGR03074">
    <property type="entry name" value="PQQ_membr_DH"/>
    <property type="match status" value="1"/>
</dbReference>
<dbReference type="PANTHER" id="PTHR32303">
    <property type="entry name" value="QUINOPROTEIN ALCOHOL DEHYDROGENASE (CYTOCHROME C)"/>
    <property type="match status" value="1"/>
</dbReference>
<dbReference type="GO" id="GO:0005886">
    <property type="term" value="C:plasma membrane"/>
    <property type="evidence" value="ECO:0007669"/>
    <property type="project" value="UniProtKB-SubCell"/>
</dbReference>
<dbReference type="SUPFAM" id="SSF50998">
    <property type="entry name" value="Quinoprotein alcohol dehydrogenase-like"/>
    <property type="match status" value="1"/>
</dbReference>
<evidence type="ECO:0000256" key="10">
    <source>
        <dbReference type="SAM" id="MobiDB-lite"/>
    </source>
</evidence>
<dbReference type="PANTHER" id="PTHR32303:SF4">
    <property type="entry name" value="QUINOPROTEIN GLUCOSE DEHYDROGENASE"/>
    <property type="match status" value="1"/>
</dbReference>
<dbReference type="RefSeq" id="WP_052327583.1">
    <property type="nucleotide sequence ID" value="NZ_CP004373.1"/>
</dbReference>
<dbReference type="GO" id="GO:0048038">
    <property type="term" value="F:quinone binding"/>
    <property type="evidence" value="ECO:0007669"/>
    <property type="project" value="InterPro"/>
</dbReference>
<dbReference type="GO" id="GO:0008876">
    <property type="term" value="F:quinoprotein glucose dehydrogenase activity"/>
    <property type="evidence" value="ECO:0007669"/>
    <property type="project" value="UniProtKB-EC"/>
</dbReference>
<evidence type="ECO:0000256" key="3">
    <source>
        <dbReference type="ARBA" id="ARBA00008156"/>
    </source>
</evidence>